<protein>
    <recommendedName>
        <fullName evidence="5">Secreted protein</fullName>
    </recommendedName>
</protein>
<evidence type="ECO:0000256" key="2">
    <source>
        <dbReference type="SAM" id="Phobius"/>
    </source>
</evidence>
<dbReference type="AlphaFoldDB" id="A0A6I3M905"/>
<evidence type="ECO:0000313" key="4">
    <source>
        <dbReference type="Proteomes" id="UP000433071"/>
    </source>
</evidence>
<organism evidence="3 4">
    <name type="scientific">Agromyces bracchium</name>
    <dbReference type="NCBI Taxonomy" id="88376"/>
    <lineage>
        <taxon>Bacteria</taxon>
        <taxon>Bacillati</taxon>
        <taxon>Actinomycetota</taxon>
        <taxon>Actinomycetes</taxon>
        <taxon>Micrococcales</taxon>
        <taxon>Microbacteriaceae</taxon>
        <taxon>Agromyces</taxon>
    </lineage>
</organism>
<evidence type="ECO:0008006" key="5">
    <source>
        <dbReference type="Google" id="ProtNLM"/>
    </source>
</evidence>
<feature type="compositionally biased region" description="Basic and acidic residues" evidence="1">
    <location>
        <begin position="211"/>
        <end position="220"/>
    </location>
</feature>
<proteinExistence type="predicted"/>
<gene>
    <name evidence="3" type="ORF">GJ743_01490</name>
</gene>
<keyword evidence="2" id="KW-0812">Transmembrane</keyword>
<feature type="region of interest" description="Disordered" evidence="1">
    <location>
        <begin position="186"/>
        <end position="220"/>
    </location>
</feature>
<dbReference type="OrthoDB" id="5113113at2"/>
<accession>A0A6I3M905</accession>
<keyword evidence="2" id="KW-0472">Membrane</keyword>
<dbReference type="EMBL" id="WMLB01000006">
    <property type="protein sequence ID" value="MTH67043.1"/>
    <property type="molecule type" value="Genomic_DNA"/>
</dbReference>
<sequence length="220" mass="23671">MSGLEVVLAALGIIVLLGIASFVTLVLVVRHVYRRIRHSRRVDGALMRSRAKMSRGPQRTILDLRVRLDDALASGQAAVDLAAQGPGPRGEFPGIFRRIRDEGASLDAQLRLMESEIDRAVLTAELPAAEQRVGQVESLVRRIRSAVASALAGASDDGLTGLRADVDREVAALRAGVEELHALSLRDTGPEPIRRPTTSTVRDPAAVHDSSSVRDKGNRP</sequence>
<evidence type="ECO:0000313" key="3">
    <source>
        <dbReference type="EMBL" id="MTH67043.1"/>
    </source>
</evidence>
<dbReference type="RefSeq" id="WP_155050167.1">
    <property type="nucleotide sequence ID" value="NZ_BAAAIB010000003.1"/>
</dbReference>
<keyword evidence="4" id="KW-1185">Reference proteome</keyword>
<keyword evidence="2" id="KW-1133">Transmembrane helix</keyword>
<comment type="caution">
    <text evidence="3">The sequence shown here is derived from an EMBL/GenBank/DDBJ whole genome shotgun (WGS) entry which is preliminary data.</text>
</comment>
<feature type="transmembrane region" description="Helical" evidence="2">
    <location>
        <begin position="6"/>
        <end position="29"/>
    </location>
</feature>
<evidence type="ECO:0000256" key="1">
    <source>
        <dbReference type="SAM" id="MobiDB-lite"/>
    </source>
</evidence>
<reference evidence="3 4" key="1">
    <citation type="submission" date="2019-11" db="EMBL/GenBank/DDBJ databases">
        <title>Agromyces kandeliae sp. nov., isolated from mangrove soil.</title>
        <authorList>
            <person name="Wang R."/>
        </authorList>
    </citation>
    <scope>NUCLEOTIDE SEQUENCE [LARGE SCALE GENOMIC DNA]</scope>
    <source>
        <strain evidence="3 4">JCM 11433</strain>
    </source>
</reference>
<name>A0A6I3M905_9MICO</name>
<dbReference type="Proteomes" id="UP000433071">
    <property type="component" value="Unassembled WGS sequence"/>
</dbReference>